<dbReference type="Pfam" id="PF12520">
    <property type="entry name" value="DUF3723"/>
    <property type="match status" value="2"/>
</dbReference>
<evidence type="ECO:0000313" key="3">
    <source>
        <dbReference type="Proteomes" id="UP000308092"/>
    </source>
</evidence>
<gene>
    <name evidence="2" type="ORF">EYZ11_008367</name>
</gene>
<dbReference type="VEuPathDB" id="FungiDB:EYZ11_008367"/>
<feature type="compositionally biased region" description="Polar residues" evidence="1">
    <location>
        <begin position="549"/>
        <end position="558"/>
    </location>
</feature>
<dbReference type="InterPro" id="IPR022198">
    <property type="entry name" value="DUF3723"/>
</dbReference>
<dbReference type="EMBL" id="SOSA01000355">
    <property type="protein sequence ID" value="THC92152.1"/>
    <property type="molecule type" value="Genomic_DNA"/>
</dbReference>
<keyword evidence="3" id="KW-1185">Reference proteome</keyword>
<accession>A0A4S3JAY3</accession>
<name>A0A4S3JAY3_9EURO</name>
<comment type="caution">
    <text evidence="2">The sequence shown here is derived from an EMBL/GenBank/DDBJ whole genome shotgun (WGS) entry which is preliminary data.</text>
</comment>
<dbReference type="STRING" id="1220188.A0A4S3JAY3"/>
<sequence>MPASEEHAWQELGLDQEISAEKVNSYRGAAKIRLQHFAFNRNIPDVRTIRESHIKALVNTFESEGCLRLNPDNFVKVLISDEILQQSLSRQSLSETDLFEPGEPHMLDLPENVKLPVLHGKHRLLAAERFLWDKWWIAHLYSDDLPPRTQEFIEEEHPNAHTYCDGDIYRNIRYHQRNGNVDSEIKWRAHLSEGSRRDLARMEKDFKRIKRGLDNLLPFVGLWKSLKLSYLGRWLSVLCPEELTRYLERLYRQCDNILGGYSPEILDPNTVTLLETLMPECSLHDRALIEEMMELSSGFLHSYKGINQHPGLCRIQTEEASFNHHFGSSSINPNIGYRQLFLAVMRDFPVLSNLAPYRDVRKLKPGRHGTESESLFKLAKLAYELGFDTPQVKEIRDWAAPNQDHAVARDFLQQVRPPTWYVVDTKKAEDLTSYIGENLPAMARLRAAHGRPRFTTNLENLSKKFRCSRPSSKHYESDRKFLYIDVMYNYNPVPQAYATSLAIQRDIFVSYFGEYDLPPLSGEPVTEDRGSSNTARVNDHLLAGEWEPDQNTEYSSTDEYLPRGEDGLGSLVESGIRAEQASPSFVTASISTGSSAAAVRPETYDLDNLSDWAWDPHDTAMNEFHAVESRRPSSTVKQILSEDGLIVVYAWERKEYAKFSTSPQQRSVFEKFTGNLANQEQRFVLIREDRRVYVEPWSSLWVAACRDRPGPLQIH</sequence>
<evidence type="ECO:0000313" key="2">
    <source>
        <dbReference type="EMBL" id="THC92152.1"/>
    </source>
</evidence>
<dbReference type="AlphaFoldDB" id="A0A4S3JAY3"/>
<dbReference type="Proteomes" id="UP000308092">
    <property type="component" value="Unassembled WGS sequence"/>
</dbReference>
<reference evidence="2 3" key="1">
    <citation type="submission" date="2019-03" db="EMBL/GenBank/DDBJ databases">
        <title>The genome sequence of a newly discovered highly antifungal drug resistant Aspergillus species, Aspergillus tanneri NIH 1004.</title>
        <authorList>
            <person name="Mounaud S."/>
            <person name="Singh I."/>
            <person name="Joardar V."/>
            <person name="Pakala S."/>
            <person name="Pakala S."/>
            <person name="Venepally P."/>
            <person name="Hoover J."/>
            <person name="Nierman W."/>
            <person name="Chung J."/>
            <person name="Losada L."/>
        </authorList>
    </citation>
    <scope>NUCLEOTIDE SEQUENCE [LARGE SCALE GENOMIC DNA]</scope>
    <source>
        <strain evidence="2 3">NIH1004</strain>
    </source>
</reference>
<protein>
    <submittedName>
        <fullName evidence="2">Uncharacterized protein</fullName>
    </submittedName>
</protein>
<evidence type="ECO:0000256" key="1">
    <source>
        <dbReference type="SAM" id="MobiDB-lite"/>
    </source>
</evidence>
<feature type="region of interest" description="Disordered" evidence="1">
    <location>
        <begin position="541"/>
        <end position="561"/>
    </location>
</feature>
<organism evidence="2 3">
    <name type="scientific">Aspergillus tanneri</name>
    <dbReference type="NCBI Taxonomy" id="1220188"/>
    <lineage>
        <taxon>Eukaryota</taxon>
        <taxon>Fungi</taxon>
        <taxon>Dikarya</taxon>
        <taxon>Ascomycota</taxon>
        <taxon>Pezizomycotina</taxon>
        <taxon>Eurotiomycetes</taxon>
        <taxon>Eurotiomycetidae</taxon>
        <taxon>Eurotiales</taxon>
        <taxon>Aspergillaceae</taxon>
        <taxon>Aspergillus</taxon>
        <taxon>Aspergillus subgen. Circumdati</taxon>
    </lineage>
</organism>
<proteinExistence type="predicted"/>